<evidence type="ECO:0000313" key="2">
    <source>
        <dbReference type="EMBL" id="KKW36417.1"/>
    </source>
</evidence>
<dbReference type="CDD" id="cd01038">
    <property type="entry name" value="Endonuclease_DUF559"/>
    <property type="match status" value="1"/>
</dbReference>
<evidence type="ECO:0000313" key="3">
    <source>
        <dbReference type="Proteomes" id="UP000033865"/>
    </source>
</evidence>
<proteinExistence type="predicted"/>
<gene>
    <name evidence="2" type="ORF">UY82_C0026G0007</name>
</gene>
<dbReference type="SUPFAM" id="SSF52980">
    <property type="entry name" value="Restriction endonuclease-like"/>
    <property type="match status" value="1"/>
</dbReference>
<evidence type="ECO:0000259" key="1">
    <source>
        <dbReference type="Pfam" id="PF04480"/>
    </source>
</evidence>
<reference evidence="2 3" key="1">
    <citation type="journal article" date="2015" name="Nature">
        <title>rRNA introns, odd ribosomes, and small enigmatic genomes across a large radiation of phyla.</title>
        <authorList>
            <person name="Brown C.T."/>
            <person name="Hug L.A."/>
            <person name="Thomas B.C."/>
            <person name="Sharon I."/>
            <person name="Castelle C.J."/>
            <person name="Singh A."/>
            <person name="Wilkins M.J."/>
            <person name="Williams K.H."/>
            <person name="Banfield J.F."/>
        </authorList>
    </citation>
    <scope>NUCLEOTIDE SEQUENCE [LARGE SCALE GENOMIC DNA]</scope>
</reference>
<dbReference type="InterPro" id="IPR007569">
    <property type="entry name" value="DUF559"/>
</dbReference>
<sequence length="120" mass="14341">MHNQLFNRSEQRDRRKQLRNEPTIAEWLLWQELKESKLGWKFRRQQGIGPYVVDFYCPKAKLVVEVDGDTHYEPEAVVYDEDRTAFLNENHIRVLRVTNTDVYESLENVVELIRTGLTTF</sequence>
<feature type="domain" description="DUF559" evidence="1">
    <location>
        <begin position="11"/>
        <end position="115"/>
    </location>
</feature>
<protein>
    <recommendedName>
        <fullName evidence="1">DUF559 domain-containing protein</fullName>
    </recommendedName>
</protein>
<dbReference type="InterPro" id="IPR047216">
    <property type="entry name" value="Endonuclease_DUF559_bact"/>
</dbReference>
<dbReference type="PATRIC" id="fig|1618986.3.peg.322"/>
<comment type="caution">
    <text evidence="2">The sequence shown here is derived from an EMBL/GenBank/DDBJ whole genome shotgun (WGS) entry which is preliminary data.</text>
</comment>
<organism evidence="2 3">
    <name type="scientific">Candidatus Uhrbacteria bacterium GW2011_GWC2_53_7</name>
    <dbReference type="NCBI Taxonomy" id="1618986"/>
    <lineage>
        <taxon>Bacteria</taxon>
        <taxon>Candidatus Uhriibacteriota</taxon>
    </lineage>
</organism>
<dbReference type="InterPro" id="IPR011335">
    <property type="entry name" value="Restrct_endonuc-II-like"/>
</dbReference>
<dbReference type="PANTHER" id="PTHR38590:SF1">
    <property type="entry name" value="BLL0828 PROTEIN"/>
    <property type="match status" value="1"/>
</dbReference>
<accession>A0A0G2A667</accession>
<dbReference type="PANTHER" id="PTHR38590">
    <property type="entry name" value="BLL0828 PROTEIN"/>
    <property type="match status" value="1"/>
</dbReference>
<dbReference type="Proteomes" id="UP000033865">
    <property type="component" value="Unassembled WGS sequence"/>
</dbReference>
<dbReference type="EMBL" id="LCRN01000026">
    <property type="protein sequence ID" value="KKW36417.1"/>
    <property type="molecule type" value="Genomic_DNA"/>
</dbReference>
<dbReference type="Pfam" id="PF04480">
    <property type="entry name" value="DUF559"/>
    <property type="match status" value="1"/>
</dbReference>
<dbReference type="AlphaFoldDB" id="A0A0G2A667"/>
<dbReference type="Gene3D" id="3.40.960.10">
    <property type="entry name" value="VSR Endonuclease"/>
    <property type="match status" value="1"/>
</dbReference>
<name>A0A0G2A667_9BACT</name>